<gene>
    <name evidence="2" type="ORF">M5X12_31880</name>
</gene>
<comment type="caution">
    <text evidence="2">The sequence shown here is derived from an EMBL/GenBank/DDBJ whole genome shotgun (WGS) entry which is preliminary data.</text>
</comment>
<sequence length="180" mass="21466">MPETTQQPTRDWEDDWNICKQASEGPWKWEDGNKEYSEYGKITDSDGFSVCWFGNYTTYYPIAGEEPEEKDIQFMTNSRVALPYWLQQYQKKDEMYKELARFIAKKNCDYYSLKFKFLRMRKECEAEKQRADEAEKRLSVLKKSISSWRETYIADGHKAELELTNDILKIIEMLEVIGVE</sequence>
<feature type="coiled-coil region" evidence="1">
    <location>
        <begin position="117"/>
        <end position="151"/>
    </location>
</feature>
<dbReference type="Proteomes" id="UP001527181">
    <property type="component" value="Unassembled WGS sequence"/>
</dbReference>
<accession>A0ABT4H7Y6</accession>
<evidence type="ECO:0000313" key="3">
    <source>
        <dbReference type="Proteomes" id="UP001527181"/>
    </source>
</evidence>
<evidence type="ECO:0000313" key="2">
    <source>
        <dbReference type="EMBL" id="MCY9765098.1"/>
    </source>
</evidence>
<organism evidence="2 3">
    <name type="scientific">Paenibacillus alvei</name>
    <name type="common">Bacillus alvei</name>
    <dbReference type="NCBI Taxonomy" id="44250"/>
    <lineage>
        <taxon>Bacteria</taxon>
        <taxon>Bacillati</taxon>
        <taxon>Bacillota</taxon>
        <taxon>Bacilli</taxon>
        <taxon>Bacillales</taxon>
        <taxon>Paenibacillaceae</taxon>
        <taxon>Paenibacillus</taxon>
    </lineage>
</organism>
<evidence type="ECO:0000256" key="1">
    <source>
        <dbReference type="SAM" id="Coils"/>
    </source>
</evidence>
<name>A0ABT4H7Y6_PAEAL</name>
<keyword evidence="1" id="KW-0175">Coiled coil</keyword>
<proteinExistence type="predicted"/>
<reference evidence="2 3" key="1">
    <citation type="submission" date="2022-05" db="EMBL/GenBank/DDBJ databases">
        <title>Genome Sequencing of Bee-Associated Microbes.</title>
        <authorList>
            <person name="Dunlap C."/>
        </authorList>
    </citation>
    <scope>NUCLEOTIDE SEQUENCE [LARGE SCALE GENOMIC DNA]</scope>
    <source>
        <strain evidence="2 3">NRRL B-04010</strain>
    </source>
</reference>
<protein>
    <submittedName>
        <fullName evidence="2">Uncharacterized protein</fullName>
    </submittedName>
</protein>
<dbReference type="RefSeq" id="WP_268600833.1">
    <property type="nucleotide sequence ID" value="NZ_JAMDNP010000172.1"/>
</dbReference>
<dbReference type="EMBL" id="JAMDNP010000172">
    <property type="protein sequence ID" value="MCY9765098.1"/>
    <property type="molecule type" value="Genomic_DNA"/>
</dbReference>
<keyword evidence="3" id="KW-1185">Reference proteome</keyword>